<dbReference type="PANTHER" id="PTHR30157:SF0">
    <property type="entry name" value="NADPH-DEPENDENT FERRIC-CHELATE REDUCTASE"/>
    <property type="match status" value="1"/>
</dbReference>
<dbReference type="InterPro" id="IPR013113">
    <property type="entry name" value="SIP_FAD-bd"/>
</dbReference>
<feature type="domain" description="FAD-binding FR-type" evidence="3">
    <location>
        <begin position="8"/>
        <end position="126"/>
    </location>
</feature>
<feature type="region of interest" description="Disordered" evidence="2">
    <location>
        <begin position="247"/>
        <end position="267"/>
    </location>
</feature>
<dbReference type="InterPro" id="IPR017938">
    <property type="entry name" value="Riboflavin_synthase-like_b-brl"/>
</dbReference>
<dbReference type="EMBL" id="CP031769">
    <property type="protein sequence ID" value="AXR05107.1"/>
    <property type="molecule type" value="Genomic_DNA"/>
</dbReference>
<reference evidence="4 5" key="1">
    <citation type="submission" date="2018-08" db="EMBL/GenBank/DDBJ databases">
        <title>Salinimonas sediminis sp. nov., a piezophilic bacterium isolated from a deep-sea sediment sample from the New Britain Trench.</title>
        <authorList>
            <person name="Cao J."/>
        </authorList>
    </citation>
    <scope>NUCLEOTIDE SEQUENCE [LARGE SCALE GENOMIC DNA]</scope>
    <source>
        <strain evidence="4 5">N102</strain>
    </source>
</reference>
<dbReference type="Gene3D" id="3.40.50.80">
    <property type="entry name" value="Nucleotide-binding domain of ferredoxin-NADP reductase (FNR) module"/>
    <property type="match status" value="1"/>
</dbReference>
<accession>A0A346NHV0</accession>
<dbReference type="PANTHER" id="PTHR30157">
    <property type="entry name" value="FERRIC REDUCTASE, NADPH-DEPENDENT"/>
    <property type="match status" value="1"/>
</dbReference>
<dbReference type="AlphaFoldDB" id="A0A346NHV0"/>
<dbReference type="Proteomes" id="UP000262073">
    <property type="component" value="Chromosome"/>
</dbReference>
<evidence type="ECO:0000256" key="1">
    <source>
        <dbReference type="ARBA" id="ARBA00035644"/>
    </source>
</evidence>
<evidence type="ECO:0000259" key="3">
    <source>
        <dbReference type="PROSITE" id="PS51384"/>
    </source>
</evidence>
<protein>
    <submittedName>
        <fullName evidence="4">Siderophore-interacting protein</fullName>
    </submittedName>
</protein>
<evidence type="ECO:0000313" key="5">
    <source>
        <dbReference type="Proteomes" id="UP000262073"/>
    </source>
</evidence>
<evidence type="ECO:0000256" key="2">
    <source>
        <dbReference type="SAM" id="MobiDB-lite"/>
    </source>
</evidence>
<dbReference type="InterPro" id="IPR017927">
    <property type="entry name" value="FAD-bd_FR_type"/>
</dbReference>
<dbReference type="Pfam" id="PF04954">
    <property type="entry name" value="SIP"/>
    <property type="match status" value="1"/>
</dbReference>
<proteinExistence type="inferred from homology"/>
<dbReference type="GO" id="GO:0016491">
    <property type="term" value="F:oxidoreductase activity"/>
    <property type="evidence" value="ECO:0007669"/>
    <property type="project" value="InterPro"/>
</dbReference>
<sequence>MYMANQPKRPLVLQVQQTLSLSPSMQRLTLAGPELADFPEVAPGAYVKLMFTFDNQPVTWIPESLQEVQLRTYTVRFVDQAQRTLTIDMALHGADATAGPASHWAPQAKPGDKITVGGPGSVKGLPTGYDWLLMVGDITALPAIASHLEQLPATTQGYAVIKVPEDQDKIELTKPPAMQVIWHVETAAVSTLSDTVSELTPAPGIVAAWAACEFSDMRALRTLFRQRWNINHEYLYISSYWRKGRREDQHKVDKQRDQQEWESRQTA</sequence>
<organism evidence="4 5">
    <name type="scientific">Salinimonas sediminis</name>
    <dbReference type="NCBI Taxonomy" id="2303538"/>
    <lineage>
        <taxon>Bacteria</taxon>
        <taxon>Pseudomonadati</taxon>
        <taxon>Pseudomonadota</taxon>
        <taxon>Gammaproteobacteria</taxon>
        <taxon>Alteromonadales</taxon>
        <taxon>Alteromonadaceae</taxon>
        <taxon>Alteromonas/Salinimonas group</taxon>
        <taxon>Salinimonas</taxon>
    </lineage>
</organism>
<evidence type="ECO:0000313" key="4">
    <source>
        <dbReference type="EMBL" id="AXR05107.1"/>
    </source>
</evidence>
<dbReference type="PROSITE" id="PS51384">
    <property type="entry name" value="FAD_FR"/>
    <property type="match status" value="1"/>
</dbReference>
<dbReference type="OrthoDB" id="9814826at2"/>
<dbReference type="SUPFAM" id="SSF63380">
    <property type="entry name" value="Riboflavin synthase domain-like"/>
    <property type="match status" value="1"/>
</dbReference>
<dbReference type="Gene3D" id="2.40.30.10">
    <property type="entry name" value="Translation factors"/>
    <property type="match status" value="1"/>
</dbReference>
<dbReference type="Pfam" id="PF08021">
    <property type="entry name" value="FAD_binding_9"/>
    <property type="match status" value="1"/>
</dbReference>
<keyword evidence="5" id="KW-1185">Reference proteome</keyword>
<comment type="similarity">
    <text evidence="1">Belongs to the SIP oxidoreductase family.</text>
</comment>
<name>A0A346NHV0_9ALTE</name>
<dbReference type="InterPro" id="IPR007037">
    <property type="entry name" value="SIP_rossman_dom"/>
</dbReference>
<gene>
    <name evidence="4" type="ORF">D0Y50_01215</name>
</gene>
<dbReference type="InterPro" id="IPR039261">
    <property type="entry name" value="FNR_nucleotide-bd"/>
</dbReference>
<dbReference type="CDD" id="cd06193">
    <property type="entry name" value="siderophore_interacting"/>
    <property type="match status" value="1"/>
</dbReference>
<dbReference type="KEGG" id="salm:D0Y50_01215"/>
<dbReference type="InterPro" id="IPR039374">
    <property type="entry name" value="SIP_fam"/>
</dbReference>